<evidence type="ECO:0000313" key="6">
    <source>
        <dbReference type="Proteomes" id="UP000075714"/>
    </source>
</evidence>
<dbReference type="Pfam" id="PF00875">
    <property type="entry name" value="DNA_photolyase"/>
    <property type="match status" value="1"/>
</dbReference>
<dbReference type="InterPro" id="IPR002081">
    <property type="entry name" value="Cryptochrome/DNA_photolyase_1"/>
</dbReference>
<feature type="region of interest" description="Disordered" evidence="3">
    <location>
        <begin position="281"/>
        <end position="312"/>
    </location>
</feature>
<dbReference type="SUPFAM" id="SSF48173">
    <property type="entry name" value="Cryptochrome/photolyase FAD-binding domain"/>
    <property type="match status" value="1"/>
</dbReference>
<accession>A0A150GNB4</accession>
<organism evidence="5 6">
    <name type="scientific">Gonium pectorale</name>
    <name type="common">Green alga</name>
    <dbReference type="NCBI Taxonomy" id="33097"/>
    <lineage>
        <taxon>Eukaryota</taxon>
        <taxon>Viridiplantae</taxon>
        <taxon>Chlorophyta</taxon>
        <taxon>core chlorophytes</taxon>
        <taxon>Chlorophyceae</taxon>
        <taxon>CS clade</taxon>
        <taxon>Chlamydomonadales</taxon>
        <taxon>Volvocaceae</taxon>
        <taxon>Gonium</taxon>
    </lineage>
</organism>
<reference evidence="6" key="1">
    <citation type="journal article" date="2016" name="Nat. Commun.">
        <title>The Gonium pectorale genome demonstrates co-option of cell cycle regulation during the evolution of multicellularity.</title>
        <authorList>
            <person name="Hanschen E.R."/>
            <person name="Marriage T.N."/>
            <person name="Ferris P.J."/>
            <person name="Hamaji T."/>
            <person name="Toyoda A."/>
            <person name="Fujiyama A."/>
            <person name="Neme R."/>
            <person name="Noguchi H."/>
            <person name="Minakuchi Y."/>
            <person name="Suzuki M."/>
            <person name="Kawai-Toyooka H."/>
            <person name="Smith D.R."/>
            <person name="Sparks H."/>
            <person name="Anderson J."/>
            <person name="Bakaric R."/>
            <person name="Luria V."/>
            <person name="Karger A."/>
            <person name="Kirschner M.W."/>
            <person name="Durand P.M."/>
            <person name="Michod R.E."/>
            <person name="Nozaki H."/>
            <person name="Olson B.J."/>
        </authorList>
    </citation>
    <scope>NUCLEOTIDE SEQUENCE [LARGE SCALE GENOMIC DNA]</scope>
    <source>
        <strain evidence="6">NIES-2863</strain>
    </source>
</reference>
<dbReference type="STRING" id="33097.A0A150GNB4"/>
<dbReference type="PANTHER" id="PTHR11455:SF2">
    <property type="entry name" value="BLUE-LIGHT PHOTORECEPTOR PHR2"/>
    <property type="match status" value="1"/>
</dbReference>
<comment type="similarity">
    <text evidence="1">Belongs to the DNA photolyase class-1 family.</text>
</comment>
<evidence type="ECO:0000256" key="3">
    <source>
        <dbReference type="SAM" id="MobiDB-lite"/>
    </source>
</evidence>
<dbReference type="EMBL" id="LSYV01000014">
    <property type="protein sequence ID" value="KXZ51333.1"/>
    <property type="molecule type" value="Genomic_DNA"/>
</dbReference>
<dbReference type="GO" id="GO:0003904">
    <property type="term" value="F:deoxyribodipyrimidine photo-lyase activity"/>
    <property type="evidence" value="ECO:0007669"/>
    <property type="project" value="TreeGrafter"/>
</dbReference>
<dbReference type="Gene3D" id="1.25.40.80">
    <property type="match status" value="1"/>
</dbReference>
<dbReference type="GO" id="GO:0003677">
    <property type="term" value="F:DNA binding"/>
    <property type="evidence" value="ECO:0007669"/>
    <property type="project" value="TreeGrafter"/>
</dbReference>
<sequence length="384" mass="39561">MAPGGFPRTGPARARFLLESLADLRARLRAAGSELVLARGPPEEVLPALAERVGAGAVYCCAEVTAEEAQPSCPVRPHRHQVESRVRSALERRGGELRAEWGGTLFAPEELPFRLDALPGTYAEFRARLAGRAVRQPLDSEAGLKGLPAGCSVEPGEMPTLEQLGVAQPATAGAAGRPFGAAVGTGGPPVRGGEGEALRNLQAFMRELKTSMAKAATTASSSTSSTGAAAAAAASSSSPSPSSLAPSSAFSCRISPWLALGCLSPRRMYHELRQQLQLTDGKLLPAPTPASQPAGKQQGRGKQQQQGQAERGSPANWLLFELLWRDFFRFMTQKYTNAARTAAAAAAGKAAASRGAVAGAARATTVAPSAAAVPAAPALALAAA</sequence>
<dbReference type="InterPro" id="IPR006050">
    <property type="entry name" value="DNA_photolyase_N"/>
</dbReference>
<dbReference type="PROSITE" id="PS51645">
    <property type="entry name" value="PHR_CRY_ALPHA_BETA"/>
    <property type="match status" value="1"/>
</dbReference>
<dbReference type="InterPro" id="IPR036134">
    <property type="entry name" value="Crypto/Photolyase_FAD-like_sf"/>
</dbReference>
<feature type="binding site" evidence="2">
    <location>
        <begin position="235"/>
        <end position="255"/>
    </location>
    <ligand>
        <name>FAD</name>
        <dbReference type="ChEBI" id="CHEBI:57692"/>
    </ligand>
</feature>
<feature type="domain" description="Photolyase/cryptochrome alpha/beta" evidence="4">
    <location>
        <begin position="1"/>
        <end position="105"/>
    </location>
</feature>
<keyword evidence="2" id="KW-0274">FAD</keyword>
<comment type="cofactor">
    <cofactor evidence="2">
        <name>FAD</name>
        <dbReference type="ChEBI" id="CHEBI:57692"/>
    </cofactor>
    <text evidence="2">Binds 1 FAD per subunit.</text>
</comment>
<evidence type="ECO:0000256" key="1">
    <source>
        <dbReference type="ARBA" id="ARBA00005862"/>
    </source>
</evidence>
<dbReference type="Gene3D" id="3.40.50.620">
    <property type="entry name" value="HUPs"/>
    <property type="match status" value="1"/>
</dbReference>
<feature type="compositionally biased region" description="Low complexity" evidence="3">
    <location>
        <begin position="292"/>
        <end position="312"/>
    </location>
</feature>
<dbReference type="InterPro" id="IPR036155">
    <property type="entry name" value="Crypto/Photolyase_N_sf"/>
</dbReference>
<dbReference type="PANTHER" id="PTHR11455">
    <property type="entry name" value="CRYPTOCHROME"/>
    <property type="match status" value="1"/>
</dbReference>
<keyword evidence="2" id="KW-0285">Flavoprotein</keyword>
<dbReference type="OrthoDB" id="435881at2759"/>
<dbReference type="SUPFAM" id="SSF52425">
    <property type="entry name" value="Cryptochrome/photolyase, N-terminal domain"/>
    <property type="match status" value="1"/>
</dbReference>
<name>A0A150GNB4_GONPE</name>
<dbReference type="AlphaFoldDB" id="A0A150GNB4"/>
<dbReference type="Proteomes" id="UP000075714">
    <property type="component" value="Unassembled WGS sequence"/>
</dbReference>
<protein>
    <recommendedName>
        <fullName evidence="4">Photolyase/cryptochrome alpha/beta domain-containing protein</fullName>
    </recommendedName>
</protein>
<evidence type="ECO:0000259" key="4">
    <source>
        <dbReference type="PROSITE" id="PS51645"/>
    </source>
</evidence>
<gene>
    <name evidence="5" type="ORF">GPECTOR_13g820</name>
</gene>
<proteinExistence type="inferred from homology"/>
<dbReference type="GO" id="GO:0000719">
    <property type="term" value="P:photoreactive repair"/>
    <property type="evidence" value="ECO:0007669"/>
    <property type="project" value="TreeGrafter"/>
</dbReference>
<evidence type="ECO:0000256" key="2">
    <source>
        <dbReference type="PIRSR" id="PIRSR602081-1"/>
    </source>
</evidence>
<dbReference type="GO" id="GO:0071949">
    <property type="term" value="F:FAD binding"/>
    <property type="evidence" value="ECO:0007669"/>
    <property type="project" value="TreeGrafter"/>
</dbReference>
<dbReference type="InterPro" id="IPR014729">
    <property type="entry name" value="Rossmann-like_a/b/a_fold"/>
</dbReference>
<keyword evidence="6" id="KW-1185">Reference proteome</keyword>
<comment type="caution">
    <text evidence="5">The sequence shown here is derived from an EMBL/GenBank/DDBJ whole genome shotgun (WGS) entry which is preliminary data.</text>
</comment>
<evidence type="ECO:0000313" key="5">
    <source>
        <dbReference type="EMBL" id="KXZ51333.1"/>
    </source>
</evidence>